<reference evidence="1" key="1">
    <citation type="submission" date="2018-05" db="EMBL/GenBank/DDBJ databases">
        <authorList>
            <person name="Lanie J.A."/>
            <person name="Ng W.-L."/>
            <person name="Kazmierczak K.M."/>
            <person name="Andrzejewski T.M."/>
            <person name="Davidsen T.M."/>
            <person name="Wayne K.J."/>
            <person name="Tettelin H."/>
            <person name="Glass J.I."/>
            <person name="Rusch D."/>
            <person name="Podicherti R."/>
            <person name="Tsui H.-C.T."/>
            <person name="Winkler M.E."/>
        </authorList>
    </citation>
    <scope>NUCLEOTIDE SEQUENCE</scope>
</reference>
<organism evidence="1">
    <name type="scientific">marine metagenome</name>
    <dbReference type="NCBI Taxonomy" id="408172"/>
    <lineage>
        <taxon>unclassified sequences</taxon>
        <taxon>metagenomes</taxon>
        <taxon>ecological metagenomes</taxon>
    </lineage>
</organism>
<accession>A0A383EBF5</accession>
<evidence type="ECO:0000313" key="1">
    <source>
        <dbReference type="EMBL" id="SVE53954.1"/>
    </source>
</evidence>
<dbReference type="EMBL" id="UINC01224363">
    <property type="protein sequence ID" value="SVE53954.1"/>
    <property type="molecule type" value="Genomic_DNA"/>
</dbReference>
<protein>
    <submittedName>
        <fullName evidence="1">Uncharacterized protein</fullName>
    </submittedName>
</protein>
<dbReference type="AlphaFoldDB" id="A0A383EBF5"/>
<name>A0A383EBF5_9ZZZZ</name>
<sequence length="62" mass="7355">MEIELTLENLKVIKLWHFLAMKDREATLGDTQTVTKINAFTIAKREQEEKRKRFFKNRGGCQ</sequence>
<gene>
    <name evidence="1" type="ORF">METZ01_LOCUS506808</name>
</gene>
<proteinExistence type="predicted"/>